<dbReference type="InParanoid" id="D2VNI4"/>
<dbReference type="AlphaFoldDB" id="D2VNI4"/>
<protein>
    <submittedName>
        <fullName evidence="2">Predicted protein</fullName>
    </submittedName>
</protein>
<evidence type="ECO:0000256" key="1">
    <source>
        <dbReference type="SAM" id="Phobius"/>
    </source>
</evidence>
<dbReference type="EMBL" id="GG738884">
    <property type="protein sequence ID" value="EFC41739.1"/>
    <property type="molecule type" value="Genomic_DNA"/>
</dbReference>
<sequence length="118" mass="12794">MSAILQTLAYLRMGVGASTYILPNQTLEHLTKAAPSSVEGVLVGRMFGARDFILGVSLLYAKNPEALKMALQMGLFCDLVDVGAGLIAWKNGMDRKGWMWVSGGSAFFAILGIYLLHR</sequence>
<dbReference type="RefSeq" id="XP_002674483.1">
    <property type="nucleotide sequence ID" value="XM_002674437.1"/>
</dbReference>
<keyword evidence="1" id="KW-0812">Transmembrane</keyword>
<dbReference type="KEGG" id="ngr:NAEGRDRAFT_70511"/>
<gene>
    <name evidence="2" type="ORF">NAEGRDRAFT_70511</name>
</gene>
<name>D2VNI4_NAEGR</name>
<keyword evidence="1" id="KW-1133">Transmembrane helix</keyword>
<dbReference type="Proteomes" id="UP000006671">
    <property type="component" value="Unassembled WGS sequence"/>
</dbReference>
<proteinExistence type="predicted"/>
<dbReference type="GeneID" id="8851484"/>
<feature type="transmembrane region" description="Helical" evidence="1">
    <location>
        <begin position="97"/>
        <end position="116"/>
    </location>
</feature>
<evidence type="ECO:0000313" key="3">
    <source>
        <dbReference type="Proteomes" id="UP000006671"/>
    </source>
</evidence>
<dbReference type="OrthoDB" id="4160064at2759"/>
<accession>D2VNI4</accession>
<reference evidence="2 3" key="1">
    <citation type="journal article" date="2010" name="Cell">
        <title>The genome of Naegleria gruberi illuminates early eukaryotic versatility.</title>
        <authorList>
            <person name="Fritz-Laylin L.K."/>
            <person name="Prochnik S.E."/>
            <person name="Ginger M.L."/>
            <person name="Dacks J.B."/>
            <person name="Carpenter M.L."/>
            <person name="Field M.C."/>
            <person name="Kuo A."/>
            <person name="Paredez A."/>
            <person name="Chapman J."/>
            <person name="Pham J."/>
            <person name="Shu S."/>
            <person name="Neupane R."/>
            <person name="Cipriano M."/>
            <person name="Mancuso J."/>
            <person name="Tu H."/>
            <person name="Salamov A."/>
            <person name="Lindquist E."/>
            <person name="Shapiro H."/>
            <person name="Lucas S."/>
            <person name="Grigoriev I.V."/>
            <person name="Cande W.Z."/>
            <person name="Fulton C."/>
            <person name="Rokhsar D.S."/>
            <person name="Dawson S.C."/>
        </authorList>
    </citation>
    <scope>NUCLEOTIDE SEQUENCE [LARGE SCALE GENOMIC DNA]</scope>
    <source>
        <strain evidence="2 3">NEG-M</strain>
    </source>
</reference>
<dbReference type="VEuPathDB" id="AmoebaDB:NAEGRDRAFT_70511"/>
<organism evidence="3">
    <name type="scientific">Naegleria gruberi</name>
    <name type="common">Amoeba</name>
    <dbReference type="NCBI Taxonomy" id="5762"/>
    <lineage>
        <taxon>Eukaryota</taxon>
        <taxon>Discoba</taxon>
        <taxon>Heterolobosea</taxon>
        <taxon>Tetramitia</taxon>
        <taxon>Eutetramitia</taxon>
        <taxon>Vahlkampfiidae</taxon>
        <taxon>Naegleria</taxon>
    </lineage>
</organism>
<evidence type="ECO:0000313" key="2">
    <source>
        <dbReference type="EMBL" id="EFC41739.1"/>
    </source>
</evidence>
<keyword evidence="1" id="KW-0472">Membrane</keyword>
<keyword evidence="3" id="KW-1185">Reference proteome</keyword>